<dbReference type="InterPro" id="IPR019336">
    <property type="entry name" value="GPR180/TMEM145_TM"/>
</dbReference>
<dbReference type="InterPro" id="IPR010560">
    <property type="entry name" value="Neogenin_C"/>
</dbReference>
<keyword evidence="8" id="KW-1015">Disulfide bond</keyword>
<evidence type="ECO:0000256" key="8">
    <source>
        <dbReference type="ARBA" id="ARBA00023157"/>
    </source>
</evidence>
<sequence length="1868" mass="209508">MKVWLNMILIMHTKESLKTCLLSCFRIVFIVILTGLFTSTVDGFSNFRFLVEPSDTIVIKDKPALLNCSTAGNFTEVKWKKDGTLLELSDDDDRRVVLPNGSLLFKRIIHSRTERPDEGLYQCVVSLDGTGTIISREAKLQIASLPPFDQAPEDIAVFVDQTVYFPCFAHAVPPANITWLKNQQPIHLDETRMTILPSGALELDSVIPSDEGTYQCVAVNSEKLRESSAGTLFVDKSYDKSKVESPHFIATPPKNTVVLKGSNLTLDCAANGNPKPRITWLKDGSTIDLADLDSRFRIIGSGSLSIENIREEDAGTYMCRAVNSEDSVDASSTIDVIVPPYFVIRPVNQYAREKDDITFECEVYGNPVPILRWYKNGDIIVHSEYFQIVNGKNLRILGAVKYDSGIYQCFATNSAGSIQASAELEVLDADSPEPTTSAPFTPLSFPNIPGQLQFHKEAPSAPENVTAIIVNTRFITLSWEQPRQRNGDILYYVVYYKEANSTRERFHNITRPHLEDTNIQGLQPDTGYVFRVVAYNQHGPGRLSKELFVHTLPDVNVPSSPNSLMVIPRNSTSVLVKWSPPEDIKEPIQYYRLHYVEVGTSEEHSVNTTIISYELHGLKKFTEYTFWVTAFNKNGPGINTKEITVQTFSDKPSATPQNVTLEPASSSSIIIRWEPPPREYQNGIITGYKIRVKKKNGNGETFTTDGSRRLYALVDLEKAAQYMVKIAALTVNGSGPFTEWKTVETYSNDLVESSVPDMPSALRARPSANAIFVSWGPPRDQTTVVRGYKIGWGIGLADVYTKVLDGKQRHYTINDLQPSSEYVISLRAFNEVGDGRPVYETVKTQAESTPEPFTPMLPPVGLKAIVLSSSTVVLYWTDSTLSRNQVVTDSRYYTVRYTTYTYSGAPKYKFFNSTDLNCMIDDLKPNTQYEFAVKVVKGRKESTWSMSVLNTTQEAAPSSPPRDLTVVPSEDDNTQINLHWQPPKQPNGHITGYVIFYTTDKTQRDRDWVVEGVVGDKMTTVLKGLTADTTYYFKIQARNNKGYGPLSSEIAFHTAPGIALASGSAFFDNKGFTSNMLYIIISCVSGITLLIIIVVSVVLCRRRNGYLAADGCKSYKSSKGNLAKNKNATKDLVPPDLWIHHDQMELKSLDKSNNSHLSSSSIQRNSQELGHEPLLSTLEKKKSAYLDSINDDLLPNTDKCVVKCRPIRATPIKISLDHQKPKDTTVVTSPSSGMGPHPYDIGTNSLGRPLYPRTQYNIHRNPAIHDSHQSVTLGEPPPPPSTAAIIPRCPSYDVSVNLSPPSEAPSTGYIENRSVTFIPTVHENQEAGNTGTLNKKPPSQHPMRSFTVPSSSSQSVPATPLSKHNAVKSPTVVSSPLKKVVLHIPGESEAASTAGAASISSPLARHQEQQSASSAIQNWAFITRFCFLSELGMFEYDIEYPKEFKTQNILLYYDEKNQWPTVYKKNKTCREKESVLFVPNGQVIYLNETTFRSGCFDSTEEGMDGWLHCHSRRTFQSRRERWWFIAISNCDAKMGLFLRYRFTMTNDEHNLWFKHFSADELYILQTDICFLVLYVVLLLMSIVEAQALRARHLFHRTYSLYLFSVVLECTGLAFLCAYYAIYAQEGSAGIELKLIGKVLEALSTLFLLTLLIFISKGYTVTRGRLRKKTLLKIAAFLWIYIVVYVILFLYERKFFDSGQVLYIYESPAGYGIIGLRLIGWAWFVYAVIFTMMHYPEKSNFYTKLFLLYSVWFLSAPVVILISTFIVPKWVREKLLNTVELFISIAAHFVFFVLTRPSKANKNFPYHVRTSQIGVMLHTNGTTPIGDSSLDKFAHHPYALTSPNPTPNYAAIFGIQANGNHQPPTEMVT</sequence>
<dbReference type="Pfam" id="PF21892">
    <property type="entry name" value="TMEM145_N"/>
    <property type="match status" value="1"/>
</dbReference>
<dbReference type="GO" id="GO:0098609">
    <property type="term" value="P:cell-cell adhesion"/>
    <property type="evidence" value="ECO:0007669"/>
    <property type="project" value="TreeGrafter"/>
</dbReference>
<dbReference type="CDD" id="cd00063">
    <property type="entry name" value="FN3"/>
    <property type="match status" value="6"/>
</dbReference>
<dbReference type="SUPFAM" id="SSF49265">
    <property type="entry name" value="Fibronectin type III"/>
    <property type="match status" value="4"/>
</dbReference>
<evidence type="ECO:0000256" key="9">
    <source>
        <dbReference type="ARBA" id="ARBA00023180"/>
    </source>
</evidence>
<dbReference type="InterPro" id="IPR013783">
    <property type="entry name" value="Ig-like_fold"/>
</dbReference>
<dbReference type="GO" id="GO:0019236">
    <property type="term" value="P:response to pheromone"/>
    <property type="evidence" value="ECO:0007669"/>
    <property type="project" value="InterPro"/>
</dbReference>
<evidence type="ECO:0000256" key="11">
    <source>
        <dbReference type="SAM" id="MobiDB-lite"/>
    </source>
</evidence>
<keyword evidence="16" id="KW-1185">Reference proteome</keyword>
<organism evidence="15 16">
    <name type="scientific">Larinioides sclopetarius</name>
    <dbReference type="NCBI Taxonomy" id="280406"/>
    <lineage>
        <taxon>Eukaryota</taxon>
        <taxon>Metazoa</taxon>
        <taxon>Ecdysozoa</taxon>
        <taxon>Arthropoda</taxon>
        <taxon>Chelicerata</taxon>
        <taxon>Arachnida</taxon>
        <taxon>Araneae</taxon>
        <taxon>Araneomorphae</taxon>
        <taxon>Entelegynae</taxon>
        <taxon>Araneoidea</taxon>
        <taxon>Araneidae</taxon>
        <taxon>Larinioides</taxon>
    </lineage>
</organism>
<feature type="transmembrane region" description="Helical" evidence="12">
    <location>
        <begin position="1670"/>
        <end position="1690"/>
    </location>
</feature>
<feature type="transmembrane region" description="Helical" evidence="12">
    <location>
        <begin position="1076"/>
        <end position="1099"/>
    </location>
</feature>
<accession>A0AAV1YUW9</accession>
<feature type="transmembrane region" description="Helical" evidence="12">
    <location>
        <begin position="1710"/>
        <end position="1732"/>
    </location>
</feature>
<dbReference type="Gene3D" id="2.60.40.10">
    <property type="entry name" value="Immunoglobulins"/>
    <property type="match status" value="10"/>
</dbReference>
<reference evidence="15 16" key="1">
    <citation type="submission" date="2024-04" db="EMBL/GenBank/DDBJ databases">
        <authorList>
            <person name="Rising A."/>
            <person name="Reimegard J."/>
            <person name="Sonavane S."/>
            <person name="Akerstrom W."/>
            <person name="Nylinder S."/>
            <person name="Hedman E."/>
            <person name="Kallberg Y."/>
        </authorList>
    </citation>
    <scope>NUCLEOTIDE SEQUENCE [LARGE SCALE GENOMIC DNA]</scope>
</reference>
<dbReference type="PANTHER" id="PTHR44170">
    <property type="entry name" value="PROTEIN SIDEKICK"/>
    <property type="match status" value="1"/>
</dbReference>
<proteinExistence type="inferred from homology"/>
<protein>
    <submittedName>
        <fullName evidence="15">Uncharacterized protein</fullName>
    </submittedName>
</protein>
<dbReference type="Pfam" id="PF00041">
    <property type="entry name" value="fn3"/>
    <property type="match status" value="6"/>
</dbReference>
<keyword evidence="3 12" id="KW-0812">Transmembrane</keyword>
<keyword evidence="9" id="KW-0325">Glycoprotein</keyword>
<evidence type="ECO:0000256" key="3">
    <source>
        <dbReference type="ARBA" id="ARBA00022692"/>
    </source>
</evidence>
<evidence type="ECO:0000256" key="7">
    <source>
        <dbReference type="ARBA" id="ARBA00023136"/>
    </source>
</evidence>
<dbReference type="InterPro" id="IPR003599">
    <property type="entry name" value="Ig_sub"/>
</dbReference>
<feature type="domain" description="Ig-like" evidence="13">
    <location>
        <begin position="340"/>
        <end position="425"/>
    </location>
</feature>
<feature type="domain" description="Fibronectin type-III" evidence="14">
    <location>
        <begin position="461"/>
        <end position="554"/>
    </location>
</feature>
<comment type="subcellular location">
    <subcellularLocation>
        <location evidence="1">Membrane</location>
        <topology evidence="1">Single-pass type I membrane protein</topology>
    </subcellularLocation>
</comment>
<dbReference type="SMART" id="SM00409">
    <property type="entry name" value="IG"/>
    <property type="match status" value="4"/>
</dbReference>
<evidence type="ECO:0000256" key="10">
    <source>
        <dbReference type="ARBA" id="ARBA00023319"/>
    </source>
</evidence>
<dbReference type="InterPro" id="IPR053880">
    <property type="entry name" value="GPR180-like_N"/>
</dbReference>
<dbReference type="SMART" id="SM00060">
    <property type="entry name" value="FN3"/>
    <property type="match status" value="6"/>
</dbReference>
<dbReference type="GO" id="GO:0016020">
    <property type="term" value="C:membrane"/>
    <property type="evidence" value="ECO:0007669"/>
    <property type="project" value="UniProtKB-SubCell"/>
</dbReference>
<feature type="domain" description="Fibronectin type-III" evidence="14">
    <location>
        <begin position="755"/>
        <end position="852"/>
    </location>
</feature>
<dbReference type="InterPro" id="IPR007110">
    <property type="entry name" value="Ig-like_dom"/>
</dbReference>
<feature type="domain" description="Fibronectin type-III" evidence="14">
    <location>
        <begin position="655"/>
        <end position="748"/>
    </location>
</feature>
<evidence type="ECO:0000256" key="12">
    <source>
        <dbReference type="SAM" id="Phobius"/>
    </source>
</evidence>
<dbReference type="FunFam" id="2.60.40.10:FF:000008">
    <property type="entry name" value="roundabout homolog 2 isoform X2"/>
    <property type="match status" value="1"/>
</dbReference>
<evidence type="ECO:0000313" key="16">
    <source>
        <dbReference type="Proteomes" id="UP001497382"/>
    </source>
</evidence>
<dbReference type="FunFam" id="2.60.40.10:FF:000551">
    <property type="entry name" value="Protogenin A"/>
    <property type="match status" value="1"/>
</dbReference>
<dbReference type="SMART" id="SM00408">
    <property type="entry name" value="IGc2"/>
    <property type="match status" value="4"/>
</dbReference>
<comment type="caution">
    <text evidence="15">The sequence shown here is derived from an EMBL/GenBank/DDBJ whole genome shotgun (WGS) entry which is preliminary data.</text>
</comment>
<feature type="domain" description="Ig-like" evidence="13">
    <location>
        <begin position="47"/>
        <end position="141"/>
    </location>
</feature>
<feature type="domain" description="Ig-like" evidence="13">
    <location>
        <begin position="146"/>
        <end position="228"/>
    </location>
</feature>
<keyword evidence="10" id="KW-0393">Immunoglobulin domain</keyword>
<evidence type="ECO:0000313" key="15">
    <source>
        <dbReference type="EMBL" id="CAL1262730.1"/>
    </source>
</evidence>
<gene>
    <name evidence="15" type="ORF">LARSCL_LOCUS1164</name>
</gene>
<dbReference type="InterPro" id="IPR003961">
    <property type="entry name" value="FN3_dom"/>
</dbReference>
<keyword evidence="5" id="KW-0677">Repeat</keyword>
<keyword evidence="4" id="KW-0732">Signal</keyword>
<dbReference type="InterPro" id="IPR013098">
    <property type="entry name" value="Ig_I-set"/>
</dbReference>
<evidence type="ECO:0000256" key="4">
    <source>
        <dbReference type="ARBA" id="ARBA00022729"/>
    </source>
</evidence>
<evidence type="ECO:0000256" key="2">
    <source>
        <dbReference type="ARBA" id="ARBA00009588"/>
    </source>
</evidence>
<dbReference type="InterPro" id="IPR036116">
    <property type="entry name" value="FN3_sf"/>
</dbReference>
<comment type="similarity">
    <text evidence="2">Belongs to the immunoglobulin superfamily. DCC family.</text>
</comment>
<dbReference type="Proteomes" id="UP001497382">
    <property type="component" value="Unassembled WGS sequence"/>
</dbReference>
<feature type="transmembrane region" description="Helical" evidence="12">
    <location>
        <begin position="1641"/>
        <end position="1658"/>
    </location>
</feature>
<feature type="domain" description="Fibronectin type-III" evidence="14">
    <location>
        <begin position="557"/>
        <end position="650"/>
    </location>
</feature>
<dbReference type="SUPFAM" id="SSF48726">
    <property type="entry name" value="Immunoglobulin"/>
    <property type="match status" value="4"/>
</dbReference>
<dbReference type="GO" id="GO:0030154">
    <property type="term" value="P:cell differentiation"/>
    <property type="evidence" value="ECO:0007669"/>
    <property type="project" value="UniProtKB-ARBA"/>
</dbReference>
<keyword evidence="7 12" id="KW-0472">Membrane</keyword>
<evidence type="ECO:0000259" key="14">
    <source>
        <dbReference type="PROSITE" id="PS50853"/>
    </source>
</evidence>
<dbReference type="PRINTS" id="PR00014">
    <property type="entry name" value="FNTYPEIII"/>
</dbReference>
<feature type="transmembrane region" description="Helical" evidence="12">
    <location>
        <begin position="1562"/>
        <end position="1588"/>
    </location>
</feature>
<dbReference type="CDD" id="cd00096">
    <property type="entry name" value="Ig"/>
    <property type="match status" value="1"/>
</dbReference>
<feature type="transmembrane region" description="Helical" evidence="12">
    <location>
        <begin position="1600"/>
        <end position="1621"/>
    </location>
</feature>
<dbReference type="FunFam" id="2.60.40.10:FF:000004">
    <property type="entry name" value="DCC isoform 1"/>
    <property type="match status" value="1"/>
</dbReference>
<dbReference type="PROSITE" id="PS50835">
    <property type="entry name" value="IG_LIKE"/>
    <property type="match status" value="4"/>
</dbReference>
<feature type="domain" description="Fibronectin type-III" evidence="14">
    <location>
        <begin position="960"/>
        <end position="1057"/>
    </location>
</feature>
<feature type="transmembrane region" description="Helical" evidence="12">
    <location>
        <begin position="1522"/>
        <end position="1542"/>
    </location>
</feature>
<dbReference type="PROSITE" id="PS50853">
    <property type="entry name" value="FN3"/>
    <property type="match status" value="6"/>
</dbReference>
<dbReference type="PANTHER" id="PTHR44170:SF54">
    <property type="entry name" value="FI24025P1"/>
    <property type="match status" value="1"/>
</dbReference>
<evidence type="ECO:0000259" key="13">
    <source>
        <dbReference type="PROSITE" id="PS50835"/>
    </source>
</evidence>
<keyword evidence="6 12" id="KW-1133">Transmembrane helix</keyword>
<dbReference type="InterPro" id="IPR003598">
    <property type="entry name" value="Ig_sub2"/>
</dbReference>
<dbReference type="FunFam" id="2.60.40.10:FF:000133">
    <property type="entry name" value="Neogenin isoform 1"/>
    <property type="match status" value="1"/>
</dbReference>
<dbReference type="FunFam" id="2.60.40.10:FF:000101">
    <property type="entry name" value="Neogenin isoform 1"/>
    <property type="match status" value="1"/>
</dbReference>
<evidence type="ECO:0000256" key="6">
    <source>
        <dbReference type="ARBA" id="ARBA00022989"/>
    </source>
</evidence>
<feature type="transmembrane region" description="Helical" evidence="12">
    <location>
        <begin position="20"/>
        <end position="38"/>
    </location>
</feature>
<feature type="domain" description="Ig-like" evidence="13">
    <location>
        <begin position="246"/>
        <end position="335"/>
    </location>
</feature>
<feature type="transmembrane region" description="Helical" evidence="12">
    <location>
        <begin position="1773"/>
        <end position="1793"/>
    </location>
</feature>
<dbReference type="Pfam" id="PF13927">
    <property type="entry name" value="Ig_3"/>
    <property type="match status" value="1"/>
</dbReference>
<dbReference type="GO" id="GO:0007399">
    <property type="term" value="P:nervous system development"/>
    <property type="evidence" value="ECO:0007669"/>
    <property type="project" value="UniProtKB-ARBA"/>
</dbReference>
<dbReference type="InterPro" id="IPR036179">
    <property type="entry name" value="Ig-like_dom_sf"/>
</dbReference>
<dbReference type="FunFam" id="2.60.40.10:FF:000189">
    <property type="entry name" value="Neogenin isoform 3"/>
    <property type="match status" value="1"/>
</dbReference>
<evidence type="ECO:0000256" key="5">
    <source>
        <dbReference type="ARBA" id="ARBA00022737"/>
    </source>
</evidence>
<feature type="domain" description="Fibronectin type-III" evidence="14">
    <location>
        <begin position="858"/>
        <end position="955"/>
    </location>
</feature>
<feature type="region of interest" description="Disordered" evidence="11">
    <location>
        <begin position="1325"/>
        <end position="1368"/>
    </location>
</feature>
<feature type="transmembrane region" description="Helical" evidence="12">
    <location>
        <begin position="1744"/>
        <end position="1767"/>
    </location>
</feature>
<dbReference type="EMBL" id="CAXIEN010000006">
    <property type="protein sequence ID" value="CAL1262730.1"/>
    <property type="molecule type" value="Genomic_DNA"/>
</dbReference>
<dbReference type="GO" id="GO:0007186">
    <property type="term" value="P:G protein-coupled receptor signaling pathway"/>
    <property type="evidence" value="ECO:0007669"/>
    <property type="project" value="InterPro"/>
</dbReference>
<name>A0AAV1YUW9_9ARAC</name>
<evidence type="ECO:0000256" key="1">
    <source>
        <dbReference type="ARBA" id="ARBA00004479"/>
    </source>
</evidence>
<dbReference type="GO" id="GO:0009653">
    <property type="term" value="P:anatomical structure morphogenesis"/>
    <property type="evidence" value="ECO:0007669"/>
    <property type="project" value="UniProtKB-ARBA"/>
</dbReference>
<feature type="compositionally biased region" description="Low complexity" evidence="11">
    <location>
        <begin position="1345"/>
        <end position="1362"/>
    </location>
</feature>
<dbReference type="Pfam" id="PF10192">
    <property type="entry name" value="GPR180-TMEM145_TM"/>
    <property type="match status" value="1"/>
</dbReference>
<dbReference type="Pfam" id="PF06583">
    <property type="entry name" value="Neogenin_C"/>
    <property type="match status" value="1"/>
</dbReference>
<dbReference type="Pfam" id="PF07679">
    <property type="entry name" value="I-set"/>
    <property type="match status" value="2"/>
</dbReference>